<dbReference type="PANTHER" id="PTHR13887">
    <property type="entry name" value="GLUTATHIONE S-TRANSFERASE KAPPA"/>
    <property type="match status" value="1"/>
</dbReference>
<dbReference type="GeneID" id="98405067"/>
<dbReference type="RefSeq" id="WP_150985609.1">
    <property type="nucleotide sequence ID" value="NZ_CP062804.1"/>
</dbReference>
<dbReference type="GO" id="GO:0016491">
    <property type="term" value="F:oxidoreductase activity"/>
    <property type="evidence" value="ECO:0007669"/>
    <property type="project" value="InterPro"/>
</dbReference>
<evidence type="ECO:0000259" key="1">
    <source>
        <dbReference type="Pfam" id="PF01323"/>
    </source>
</evidence>
<dbReference type="EMBL" id="CP062804">
    <property type="protein sequence ID" value="QOT78899.1"/>
    <property type="molecule type" value="Genomic_DNA"/>
</dbReference>
<protein>
    <submittedName>
        <fullName evidence="2">DsbA family protein</fullName>
    </submittedName>
</protein>
<dbReference type="AlphaFoldDB" id="A0A643FX26"/>
<reference evidence="2 3" key="1">
    <citation type="submission" date="2020-10" db="EMBL/GenBank/DDBJ databases">
        <title>Complete genome sequence of Cupriavidus basilensis CCUG 49340T.</title>
        <authorList>
            <person name="Salva-Serra F."/>
            <person name="Donoso R.A."/>
            <person name="Cho K.H."/>
            <person name="Yoo J.A."/>
            <person name="Lee K."/>
            <person name="Yoon S.-H."/>
            <person name="Perez-Pantoja D."/>
            <person name="Moore E.R.B."/>
        </authorList>
    </citation>
    <scope>NUCLEOTIDE SEQUENCE [LARGE SCALE GENOMIC DNA]</scope>
    <source>
        <strain evidence="3">CCUG 49340</strain>
    </source>
</reference>
<dbReference type="Proteomes" id="UP000397656">
    <property type="component" value="Chromosome 2"/>
</dbReference>
<evidence type="ECO:0000313" key="2">
    <source>
        <dbReference type="EMBL" id="QOT78899.1"/>
    </source>
</evidence>
<feature type="domain" description="DSBA-like thioredoxin" evidence="1">
    <location>
        <begin position="10"/>
        <end position="188"/>
    </location>
</feature>
<dbReference type="CDD" id="cd03025">
    <property type="entry name" value="DsbA_FrnE_like"/>
    <property type="match status" value="1"/>
</dbReference>
<dbReference type="InterPro" id="IPR001853">
    <property type="entry name" value="DSBA-like_thioredoxin_dom"/>
</dbReference>
<dbReference type="Gene3D" id="3.40.30.10">
    <property type="entry name" value="Glutaredoxin"/>
    <property type="match status" value="1"/>
</dbReference>
<accession>A0A643FX26</accession>
<sequence length="246" mass="25542">MSGLTLHYIYDPLCGWCYGAAPLVRAARAVPGLALALHGGGMLTGANRRRVTAQWRDYVMPHDRRIAALTGQPFGERYFEGLLRDESAMMDSAPPTTAILAAQALGGVEAAADLLARLQHAHYVDGLRIADAQVLADLAGQAGLDPQRFASLCLDIGGDKTQAHMAASRALLNRLGGHGFPTFALQNGTGQFAVLDVGPFLGDVGAWQESLARAVAQQGGRVQAGSQDGAGGPACDAQGCALPAQG</sequence>
<dbReference type="Pfam" id="PF01323">
    <property type="entry name" value="DSBA"/>
    <property type="match status" value="1"/>
</dbReference>
<proteinExistence type="predicted"/>
<dbReference type="SUPFAM" id="SSF52833">
    <property type="entry name" value="Thioredoxin-like"/>
    <property type="match status" value="1"/>
</dbReference>
<dbReference type="PANTHER" id="PTHR13887:SF51">
    <property type="entry name" value="DSBA FAMILY PROTEIN"/>
    <property type="match status" value="1"/>
</dbReference>
<evidence type="ECO:0000313" key="3">
    <source>
        <dbReference type="Proteomes" id="UP000397656"/>
    </source>
</evidence>
<gene>
    <name evidence="2" type="ORF">F7R26_029365</name>
</gene>
<name>A0A643FX26_9BURK</name>
<dbReference type="InterPro" id="IPR036249">
    <property type="entry name" value="Thioredoxin-like_sf"/>
</dbReference>
<organism evidence="2 3">
    <name type="scientific">Cupriavidus basilensis</name>
    <dbReference type="NCBI Taxonomy" id="68895"/>
    <lineage>
        <taxon>Bacteria</taxon>
        <taxon>Pseudomonadati</taxon>
        <taxon>Pseudomonadota</taxon>
        <taxon>Betaproteobacteria</taxon>
        <taxon>Burkholderiales</taxon>
        <taxon>Burkholderiaceae</taxon>
        <taxon>Cupriavidus</taxon>
    </lineage>
</organism>